<dbReference type="EMBL" id="CP014163">
    <property type="protein sequence ID" value="AMB99561.1"/>
    <property type="molecule type" value="Genomic_DNA"/>
</dbReference>
<keyword evidence="3" id="KW-1185">Reference proteome</keyword>
<proteinExistence type="inferred from homology"/>
<dbReference type="STRING" id="128944.AWM75_05920"/>
<gene>
    <name evidence="2" type="ORF">AWM75_05920</name>
</gene>
<dbReference type="KEGG" id="auh:AWM75_05920"/>
<dbReference type="RefSeq" id="WP_067979584.1">
    <property type="nucleotide sequence ID" value="NZ_CP014163.1"/>
</dbReference>
<name>A0A109RH50_9LACT</name>
<dbReference type="Proteomes" id="UP000062260">
    <property type="component" value="Chromosome"/>
</dbReference>
<dbReference type="PANTHER" id="PTHR33392">
    <property type="entry name" value="POLYISOPRENYL-TEICHOIC ACID--PEPTIDOGLYCAN TEICHOIC ACID TRANSFERASE TAGU"/>
    <property type="match status" value="1"/>
</dbReference>
<dbReference type="NCBIfam" id="TIGR00350">
    <property type="entry name" value="lytR_cpsA_psr"/>
    <property type="match status" value="1"/>
</dbReference>
<dbReference type="PANTHER" id="PTHR33392:SF6">
    <property type="entry name" value="POLYISOPRENYL-TEICHOIC ACID--PEPTIDOGLYCAN TEICHOIC ACID TRANSFERASE TAGU"/>
    <property type="match status" value="1"/>
</dbReference>
<dbReference type="OrthoDB" id="27330at2"/>
<dbReference type="Pfam" id="PF03816">
    <property type="entry name" value="LytR_cpsA_psr"/>
    <property type="match status" value="1"/>
</dbReference>
<evidence type="ECO:0000256" key="1">
    <source>
        <dbReference type="ARBA" id="ARBA00006068"/>
    </source>
</evidence>
<dbReference type="InterPro" id="IPR050922">
    <property type="entry name" value="LytR/CpsA/Psr_CW_biosynth"/>
</dbReference>
<accession>A0A109RH50</accession>
<reference evidence="2 3" key="1">
    <citation type="journal article" date="2016" name="Genome Announc.">
        <title>Complete Genome Sequences of Aerococcus christensenii CCUG 28831T, Aerococcus sanguinicola CCUG 43001T, Aerococcus urinae CCUG 36881T, Aerococcus urinaeequi CCUG 28094T, Aerococcus urinaehominis CCUG 42038 BT, and Aerococcus viridans CCUG 4311T.</title>
        <authorList>
            <person name="Carkaci D."/>
            <person name="Dargis R."/>
            <person name="Nielsen X.C."/>
            <person name="Skovgaard O."/>
            <person name="Fuursted K."/>
            <person name="Christensen J.J."/>
        </authorList>
    </citation>
    <scope>NUCLEOTIDE SEQUENCE [LARGE SCALE GENOMIC DNA]</scope>
    <source>
        <strain evidence="2 3">CCUG42038B</strain>
    </source>
</reference>
<evidence type="ECO:0000313" key="2">
    <source>
        <dbReference type="EMBL" id="AMB99561.1"/>
    </source>
</evidence>
<organism evidence="2 3">
    <name type="scientific">Aerococcus urinaehominis</name>
    <dbReference type="NCBI Taxonomy" id="128944"/>
    <lineage>
        <taxon>Bacteria</taxon>
        <taxon>Bacillati</taxon>
        <taxon>Bacillota</taxon>
        <taxon>Bacilli</taxon>
        <taxon>Lactobacillales</taxon>
        <taxon>Aerococcaceae</taxon>
        <taxon>Aerococcus</taxon>
    </lineage>
</organism>
<dbReference type="Gene3D" id="3.40.630.190">
    <property type="entry name" value="LCP protein"/>
    <property type="match status" value="1"/>
</dbReference>
<protein>
    <submittedName>
        <fullName evidence="2">Uncharacterized protein</fullName>
    </submittedName>
</protein>
<reference evidence="3" key="2">
    <citation type="submission" date="2016-01" db="EMBL/GenBank/DDBJ databases">
        <title>Six Aerococcus type strain genome sequencing and assembly using PacBio and Illumina Hiseq.</title>
        <authorList>
            <person name="Carkaci D."/>
            <person name="Dargis R."/>
            <person name="Nielsen X.C."/>
            <person name="Skovgaard O."/>
            <person name="Fuursted K."/>
            <person name="Christensen J.J."/>
        </authorList>
    </citation>
    <scope>NUCLEOTIDE SEQUENCE [LARGE SCALE GENOMIC DNA]</scope>
    <source>
        <strain evidence="3">CCUG42038B</strain>
    </source>
</reference>
<dbReference type="InterPro" id="IPR004474">
    <property type="entry name" value="LytR_CpsA_psr"/>
</dbReference>
<comment type="similarity">
    <text evidence="1">Belongs to the LytR/CpsA/Psr (LCP) family.</text>
</comment>
<evidence type="ECO:0000313" key="3">
    <source>
        <dbReference type="Proteomes" id="UP000062260"/>
    </source>
</evidence>
<sequence>MRRSDKIKGGRAKSRRSKWWLLPLVLLVIVLVGLGSVYFTAQKTADQLYESSSQNRQVLRDSNKVLDRKEPVSILLLGMDSGGGRTTGERNTDVMILVTINPNDHSAKMLSIPRDTYSQTIDDKINAAYAYGGSEGAINAVQDLLNIPVDYYALVNMDGMMSIIDAVGPIQVYNNFAFANGGYQFPEGEIELSSGDEALEWVRMRYEDPEGDYGRNRRQREILLGILRKYARVSSLTDIRPLLDVVTDNVRTDMTLNEMVRAGLSYRVPSEAVEEMTLIGQPDQSTGVYYNIVGQDQLDEVSQTLRSHLELD</sequence>
<dbReference type="AlphaFoldDB" id="A0A109RH50"/>